<feature type="region of interest" description="Disordered" evidence="1">
    <location>
        <begin position="1"/>
        <end position="21"/>
    </location>
</feature>
<protein>
    <submittedName>
        <fullName evidence="2">Uncharacterized protein</fullName>
    </submittedName>
</protein>
<accession>A0A438DY13</accession>
<sequence>MDAQRGNHHQSVSEIHSSMGPVGAFDNSSLHLTIEKLNDLHVPPDGKGRVDAIREMYSDAENASQIFEIKKRLWQMKQGDREVTEYYTEMLGLWQDLDLSCEEESECTRDSVRFKKKMENERVFDS</sequence>
<evidence type="ECO:0000313" key="2">
    <source>
        <dbReference type="EMBL" id="RVW40359.1"/>
    </source>
</evidence>
<dbReference type="Proteomes" id="UP000288805">
    <property type="component" value="Unassembled WGS sequence"/>
</dbReference>
<comment type="caution">
    <text evidence="2">The sequence shown here is derived from an EMBL/GenBank/DDBJ whole genome shotgun (WGS) entry which is preliminary data.</text>
</comment>
<dbReference type="EMBL" id="QGNW01001460">
    <property type="protein sequence ID" value="RVW40359.1"/>
    <property type="molecule type" value="Genomic_DNA"/>
</dbReference>
<gene>
    <name evidence="2" type="ORF">CK203_092444</name>
</gene>
<reference evidence="2 3" key="1">
    <citation type="journal article" date="2018" name="PLoS Genet.">
        <title>Population sequencing reveals clonal diversity and ancestral inbreeding in the grapevine cultivar Chardonnay.</title>
        <authorList>
            <person name="Roach M.J."/>
            <person name="Johnson D.L."/>
            <person name="Bohlmann J."/>
            <person name="van Vuuren H.J."/>
            <person name="Jones S.J."/>
            <person name="Pretorius I.S."/>
            <person name="Schmidt S.A."/>
            <person name="Borneman A.R."/>
        </authorList>
    </citation>
    <scope>NUCLEOTIDE SEQUENCE [LARGE SCALE GENOMIC DNA]</scope>
    <source>
        <strain evidence="3">cv. Chardonnay</strain>
        <tissue evidence="2">Leaf</tissue>
    </source>
</reference>
<evidence type="ECO:0000313" key="3">
    <source>
        <dbReference type="Proteomes" id="UP000288805"/>
    </source>
</evidence>
<organism evidence="2 3">
    <name type="scientific">Vitis vinifera</name>
    <name type="common">Grape</name>
    <dbReference type="NCBI Taxonomy" id="29760"/>
    <lineage>
        <taxon>Eukaryota</taxon>
        <taxon>Viridiplantae</taxon>
        <taxon>Streptophyta</taxon>
        <taxon>Embryophyta</taxon>
        <taxon>Tracheophyta</taxon>
        <taxon>Spermatophyta</taxon>
        <taxon>Magnoliopsida</taxon>
        <taxon>eudicotyledons</taxon>
        <taxon>Gunneridae</taxon>
        <taxon>Pentapetalae</taxon>
        <taxon>rosids</taxon>
        <taxon>Vitales</taxon>
        <taxon>Vitaceae</taxon>
        <taxon>Viteae</taxon>
        <taxon>Vitis</taxon>
    </lineage>
</organism>
<proteinExistence type="predicted"/>
<dbReference type="AlphaFoldDB" id="A0A438DY13"/>
<evidence type="ECO:0000256" key="1">
    <source>
        <dbReference type="SAM" id="MobiDB-lite"/>
    </source>
</evidence>
<name>A0A438DY13_VITVI</name>